<feature type="region of interest" description="Disordered" evidence="1">
    <location>
        <begin position="1"/>
        <end position="25"/>
    </location>
</feature>
<keyword evidence="3" id="KW-1185">Reference proteome</keyword>
<evidence type="ECO:0000313" key="3">
    <source>
        <dbReference type="Proteomes" id="UP000735302"/>
    </source>
</evidence>
<evidence type="ECO:0000256" key="1">
    <source>
        <dbReference type="SAM" id="MobiDB-lite"/>
    </source>
</evidence>
<feature type="compositionally biased region" description="Basic and acidic residues" evidence="1">
    <location>
        <begin position="332"/>
        <end position="347"/>
    </location>
</feature>
<feature type="region of interest" description="Disordered" evidence="1">
    <location>
        <begin position="203"/>
        <end position="232"/>
    </location>
</feature>
<feature type="region of interest" description="Disordered" evidence="1">
    <location>
        <begin position="109"/>
        <end position="128"/>
    </location>
</feature>
<feature type="compositionally biased region" description="Low complexity" evidence="1">
    <location>
        <begin position="282"/>
        <end position="292"/>
    </location>
</feature>
<reference evidence="2 3" key="1">
    <citation type="journal article" date="2021" name="Elife">
        <title>Chloroplast acquisition without the gene transfer in kleptoplastic sea slugs, Plakobranchus ocellatus.</title>
        <authorList>
            <person name="Maeda T."/>
            <person name="Takahashi S."/>
            <person name="Yoshida T."/>
            <person name="Shimamura S."/>
            <person name="Takaki Y."/>
            <person name="Nagai Y."/>
            <person name="Toyoda A."/>
            <person name="Suzuki Y."/>
            <person name="Arimoto A."/>
            <person name="Ishii H."/>
            <person name="Satoh N."/>
            <person name="Nishiyama T."/>
            <person name="Hasebe M."/>
            <person name="Maruyama T."/>
            <person name="Minagawa J."/>
            <person name="Obokata J."/>
            <person name="Shigenobu S."/>
        </authorList>
    </citation>
    <scope>NUCLEOTIDE SEQUENCE [LARGE SCALE GENOMIC DNA]</scope>
</reference>
<feature type="region of interest" description="Disordered" evidence="1">
    <location>
        <begin position="267"/>
        <end position="382"/>
    </location>
</feature>
<dbReference type="AlphaFoldDB" id="A0AAV4CHE3"/>
<evidence type="ECO:0000313" key="2">
    <source>
        <dbReference type="EMBL" id="GFO30847.1"/>
    </source>
</evidence>
<protein>
    <submittedName>
        <fullName evidence="2">Uncharacterized protein</fullName>
    </submittedName>
</protein>
<name>A0AAV4CHE3_9GAST</name>
<feature type="compositionally biased region" description="Polar residues" evidence="1">
    <location>
        <begin position="298"/>
        <end position="318"/>
    </location>
</feature>
<comment type="caution">
    <text evidence="2">The sequence shown here is derived from an EMBL/GenBank/DDBJ whole genome shotgun (WGS) entry which is preliminary data.</text>
</comment>
<sequence>MRRSMSLETCRASETDSGSLFSGLAGGRAGAVTNSNDRQSSSLKLRCNPPETIPEEEMERIRRESLVPHVGLLAGDGRRRSSAVSLEHSSAPNTKVTSTSSVAACAGKADGISGAPGRRGGRRSSTAVTAGGLKSTMLLPKLCGNTSTNSSIANTVSTAASLFQKNSNSHGVGKSTLASSTTGDPVCSTVCSDEIISLTTQKSPSLVGGHLADDEGRAGSEASSCYSQRRDEGLGESFDRYSDLSGYNGGSGGYGETLIELHTLSSNCVSSPSQAPSPPSPTSSVAGSSNSSLHGEQCSVTSATENPVASQANRNNNVSKRKLSPCSSAPSETRRTKKEELPTENDKTFVGASQSLPLSSSQEGVEDSDHDSSGGENGIDPLFFLSDLQSKRVTFM</sequence>
<feature type="compositionally biased region" description="Polar residues" evidence="1">
    <location>
        <begin position="351"/>
        <end position="363"/>
    </location>
</feature>
<dbReference type="Proteomes" id="UP000735302">
    <property type="component" value="Unassembled WGS sequence"/>
</dbReference>
<gene>
    <name evidence="2" type="ORF">PoB_005735200</name>
</gene>
<accession>A0AAV4CHE3</accession>
<proteinExistence type="predicted"/>
<organism evidence="2 3">
    <name type="scientific">Plakobranchus ocellatus</name>
    <dbReference type="NCBI Taxonomy" id="259542"/>
    <lineage>
        <taxon>Eukaryota</taxon>
        <taxon>Metazoa</taxon>
        <taxon>Spiralia</taxon>
        <taxon>Lophotrochozoa</taxon>
        <taxon>Mollusca</taxon>
        <taxon>Gastropoda</taxon>
        <taxon>Heterobranchia</taxon>
        <taxon>Euthyneura</taxon>
        <taxon>Panpulmonata</taxon>
        <taxon>Sacoglossa</taxon>
        <taxon>Placobranchoidea</taxon>
        <taxon>Plakobranchidae</taxon>
        <taxon>Plakobranchus</taxon>
    </lineage>
</organism>
<dbReference type="EMBL" id="BLXT01006265">
    <property type="protein sequence ID" value="GFO30847.1"/>
    <property type="molecule type" value="Genomic_DNA"/>
</dbReference>